<accession>A0AC61RW94</accession>
<comment type="caution">
    <text evidence="1">The sequence shown here is derived from an EMBL/GenBank/DDBJ whole genome shotgun (WGS) entry which is preliminary data.</text>
</comment>
<keyword evidence="2" id="KW-1185">Reference proteome</keyword>
<reference evidence="1" key="1">
    <citation type="submission" date="2019-04" db="EMBL/GenBank/DDBJ databases">
        <title>Microbes associate with the intestines of laboratory mice.</title>
        <authorList>
            <person name="Navarre W."/>
            <person name="Wong E."/>
            <person name="Huang K."/>
            <person name="Tropini C."/>
            <person name="Ng K."/>
            <person name="Yu B."/>
        </authorList>
    </citation>
    <scope>NUCLEOTIDE SEQUENCE</scope>
    <source>
        <strain evidence="1">NM01_1-7b</strain>
    </source>
</reference>
<name>A0AC61RW94_9FIRM</name>
<evidence type="ECO:0000313" key="1">
    <source>
        <dbReference type="EMBL" id="TGY96108.1"/>
    </source>
</evidence>
<gene>
    <name evidence="1" type="primary">pgmB</name>
    <name evidence="1" type="ORF">E5329_11625</name>
</gene>
<dbReference type="Proteomes" id="UP000304953">
    <property type="component" value="Unassembled WGS sequence"/>
</dbReference>
<dbReference type="EC" id="5.4.2.6" evidence="1"/>
<dbReference type="EMBL" id="SRYA01000020">
    <property type="protein sequence ID" value="TGY96108.1"/>
    <property type="molecule type" value="Genomic_DNA"/>
</dbReference>
<protein>
    <submittedName>
        <fullName evidence="1">Beta-phosphoglucomutase</fullName>
        <ecNumber evidence="1">5.4.2.6</ecNumber>
    </submittedName>
</protein>
<keyword evidence="1" id="KW-0413">Isomerase</keyword>
<sequence length="214" mass="23036">MKAVIFDLDGVIVDTAKYHYLAWKKLAAELGFEFDLIHNEKLKGVSRMDSLNIVLETGGIEGLTEEKKAELAARKNGYYLKMIEKIDESEILPGIPQFIEKLKTEGYRIALGSASKSGKMILDKLNLSDQFDAVVDGNLVELAKPNPQVFVKAAELLGIPCENCIVVEDAGAGIEAALAGHMKCIGVGDKKVLGAANLVVSGTDQLAGVDFTVL</sequence>
<evidence type="ECO:0000313" key="2">
    <source>
        <dbReference type="Proteomes" id="UP000304953"/>
    </source>
</evidence>
<organism evidence="1 2">
    <name type="scientific">Petralouisia muris</name>
    <dbReference type="NCBI Taxonomy" id="3032872"/>
    <lineage>
        <taxon>Bacteria</taxon>
        <taxon>Bacillati</taxon>
        <taxon>Bacillota</taxon>
        <taxon>Clostridia</taxon>
        <taxon>Lachnospirales</taxon>
        <taxon>Lachnospiraceae</taxon>
        <taxon>Petralouisia</taxon>
    </lineage>
</organism>
<proteinExistence type="predicted"/>